<dbReference type="Pfam" id="PF16859">
    <property type="entry name" value="TetR_C_11"/>
    <property type="match status" value="1"/>
</dbReference>
<dbReference type="PROSITE" id="PS50977">
    <property type="entry name" value="HTH_TETR_2"/>
    <property type="match status" value="1"/>
</dbReference>
<evidence type="ECO:0000256" key="1">
    <source>
        <dbReference type="ARBA" id="ARBA00023015"/>
    </source>
</evidence>
<comment type="caution">
    <text evidence="7">The sequence shown here is derived from an EMBL/GenBank/DDBJ whole genome shotgun (WGS) entry which is preliminary data.</text>
</comment>
<evidence type="ECO:0000313" key="7">
    <source>
        <dbReference type="EMBL" id="MFC4869675.1"/>
    </source>
</evidence>
<dbReference type="EMBL" id="JBHSIY010000029">
    <property type="protein sequence ID" value="MFC4869675.1"/>
    <property type="molecule type" value="Genomic_DNA"/>
</dbReference>
<dbReference type="InterPro" id="IPR001647">
    <property type="entry name" value="HTH_TetR"/>
</dbReference>
<dbReference type="Gene3D" id="1.10.357.10">
    <property type="entry name" value="Tetracycline Repressor, domain 2"/>
    <property type="match status" value="1"/>
</dbReference>
<dbReference type="InterPro" id="IPR050109">
    <property type="entry name" value="HTH-type_TetR-like_transc_reg"/>
</dbReference>
<evidence type="ECO:0000256" key="3">
    <source>
        <dbReference type="ARBA" id="ARBA00023163"/>
    </source>
</evidence>
<feature type="DNA-binding region" description="H-T-H motif" evidence="4">
    <location>
        <begin position="45"/>
        <end position="64"/>
    </location>
</feature>
<gene>
    <name evidence="7" type="ORF">ACFPCZ_23855</name>
</gene>
<feature type="domain" description="HTH tetR-type" evidence="6">
    <location>
        <begin position="22"/>
        <end position="82"/>
    </location>
</feature>
<evidence type="ECO:0000313" key="8">
    <source>
        <dbReference type="Proteomes" id="UP001595858"/>
    </source>
</evidence>
<dbReference type="PANTHER" id="PTHR30055:SF148">
    <property type="entry name" value="TETR-FAMILY TRANSCRIPTIONAL REGULATOR"/>
    <property type="match status" value="1"/>
</dbReference>
<protein>
    <submittedName>
        <fullName evidence="7">TetR/AcrR family transcriptional regulator</fullName>
    </submittedName>
</protein>
<proteinExistence type="predicted"/>
<sequence>MSDRIRTGDAGEPQRARRRRGAELEEAVYTAALEETAELGLARVTMEGIARRADTAKTSLYRRWSSPEDIVLRALYRAYPVEQPSPGADDLRGDLVAALTLMRDGLMQPLYGRVMSSLLSEAQRRPDLHERLYAEVFDARGSRFTRTVLRHYADNGQIDPARLTPVVVDIGEALMLKYGIDSMEVPGDDYIAAIVDQAILPAVGRGPDARDEDRRGRLE</sequence>
<reference evidence="8" key="1">
    <citation type="journal article" date="2019" name="Int. J. Syst. Evol. Microbiol.">
        <title>The Global Catalogue of Microorganisms (GCM) 10K type strain sequencing project: providing services to taxonomists for standard genome sequencing and annotation.</title>
        <authorList>
            <consortium name="The Broad Institute Genomics Platform"/>
            <consortium name="The Broad Institute Genome Sequencing Center for Infectious Disease"/>
            <person name="Wu L."/>
            <person name="Ma J."/>
        </authorList>
    </citation>
    <scope>NUCLEOTIDE SEQUENCE [LARGE SCALE GENOMIC DNA]</scope>
    <source>
        <strain evidence="8">CGMCC 4.7304</strain>
    </source>
</reference>
<dbReference type="Pfam" id="PF00440">
    <property type="entry name" value="TetR_N"/>
    <property type="match status" value="1"/>
</dbReference>
<dbReference type="PANTHER" id="PTHR30055">
    <property type="entry name" value="HTH-TYPE TRANSCRIPTIONAL REGULATOR RUTR"/>
    <property type="match status" value="1"/>
</dbReference>
<feature type="compositionally biased region" description="Basic and acidic residues" evidence="5">
    <location>
        <begin position="1"/>
        <end position="15"/>
    </location>
</feature>
<keyword evidence="2 4" id="KW-0238">DNA-binding</keyword>
<evidence type="ECO:0000259" key="6">
    <source>
        <dbReference type="PROSITE" id="PS50977"/>
    </source>
</evidence>
<keyword evidence="3" id="KW-0804">Transcription</keyword>
<name>A0ABV9STK6_9ACTN</name>
<dbReference type="SUPFAM" id="SSF48498">
    <property type="entry name" value="Tetracyclin repressor-like, C-terminal domain"/>
    <property type="match status" value="1"/>
</dbReference>
<dbReference type="Gene3D" id="1.10.10.60">
    <property type="entry name" value="Homeodomain-like"/>
    <property type="match status" value="1"/>
</dbReference>
<feature type="region of interest" description="Disordered" evidence="5">
    <location>
        <begin position="1"/>
        <end position="21"/>
    </location>
</feature>
<evidence type="ECO:0000256" key="4">
    <source>
        <dbReference type="PROSITE-ProRule" id="PRU00335"/>
    </source>
</evidence>
<dbReference type="RefSeq" id="WP_344140981.1">
    <property type="nucleotide sequence ID" value="NZ_BAAAQI010000002.1"/>
</dbReference>
<keyword evidence="1" id="KW-0805">Transcription regulation</keyword>
<dbReference type="InterPro" id="IPR036271">
    <property type="entry name" value="Tet_transcr_reg_TetR-rel_C_sf"/>
</dbReference>
<dbReference type="InterPro" id="IPR009057">
    <property type="entry name" value="Homeodomain-like_sf"/>
</dbReference>
<evidence type="ECO:0000256" key="5">
    <source>
        <dbReference type="SAM" id="MobiDB-lite"/>
    </source>
</evidence>
<accession>A0ABV9STK6</accession>
<organism evidence="7 8">
    <name type="scientific">Streptomonospora arabica</name>
    <dbReference type="NCBI Taxonomy" id="412417"/>
    <lineage>
        <taxon>Bacteria</taxon>
        <taxon>Bacillati</taxon>
        <taxon>Actinomycetota</taxon>
        <taxon>Actinomycetes</taxon>
        <taxon>Streptosporangiales</taxon>
        <taxon>Nocardiopsidaceae</taxon>
        <taxon>Streptomonospora</taxon>
    </lineage>
</organism>
<keyword evidence="8" id="KW-1185">Reference proteome</keyword>
<dbReference type="InterPro" id="IPR011075">
    <property type="entry name" value="TetR_C"/>
</dbReference>
<dbReference type="Proteomes" id="UP001595858">
    <property type="component" value="Unassembled WGS sequence"/>
</dbReference>
<evidence type="ECO:0000256" key="2">
    <source>
        <dbReference type="ARBA" id="ARBA00023125"/>
    </source>
</evidence>
<dbReference type="SUPFAM" id="SSF46689">
    <property type="entry name" value="Homeodomain-like"/>
    <property type="match status" value="1"/>
</dbReference>